<dbReference type="InterPro" id="IPR003477">
    <property type="entry name" value="PemK-like"/>
</dbReference>
<dbReference type="GO" id="GO:0004521">
    <property type="term" value="F:RNA endonuclease activity"/>
    <property type="evidence" value="ECO:0007669"/>
    <property type="project" value="TreeGrafter"/>
</dbReference>
<dbReference type="Pfam" id="PF02452">
    <property type="entry name" value="PemK_toxin"/>
    <property type="match status" value="1"/>
</dbReference>
<dbReference type="EMBL" id="UGSC01000001">
    <property type="protein sequence ID" value="SUA68398.1"/>
    <property type="molecule type" value="Genomic_DNA"/>
</dbReference>
<dbReference type="EC" id="3.1.-.-" evidence="3"/>
<proteinExistence type="inferred from homology"/>
<dbReference type="GO" id="GO:0006402">
    <property type="term" value="P:mRNA catabolic process"/>
    <property type="evidence" value="ECO:0007669"/>
    <property type="project" value="TreeGrafter"/>
</dbReference>
<dbReference type="RefSeq" id="WP_019686746.1">
    <property type="nucleotide sequence ID" value="NZ_CP036496.1"/>
</dbReference>
<name>A0A378XVG2_PAEPO</name>
<dbReference type="SUPFAM" id="SSF50118">
    <property type="entry name" value="Cell growth inhibitor/plasmid maintenance toxic component"/>
    <property type="match status" value="1"/>
</dbReference>
<gene>
    <name evidence="3" type="primary">ndoA_2</name>
    <name evidence="3" type="ORF">NCTC10343_01662</name>
</gene>
<dbReference type="GO" id="GO:0003677">
    <property type="term" value="F:DNA binding"/>
    <property type="evidence" value="ECO:0007669"/>
    <property type="project" value="InterPro"/>
</dbReference>
<evidence type="ECO:0000313" key="4">
    <source>
        <dbReference type="Proteomes" id="UP000254400"/>
    </source>
</evidence>
<protein>
    <submittedName>
        <fullName evidence="3">PemK family transcriptional regulator</fullName>
        <ecNumber evidence="3">3.1.-.-</ecNumber>
    </submittedName>
</protein>
<sequence length="126" mass="14148">MNATLERERVDAKLIKKFDVWMADLGKPEGSVQAGVRPVMVISNNIGNRFSPVVVVVPITAQIQKAKLPTHVLMRKEDCGIDRDSVVQFEQHITILKDKLSVKFFEAPAKYRTVMNDALHMSTADI</sequence>
<dbReference type="GeneID" id="93350446"/>
<comment type="similarity">
    <text evidence="1">Belongs to the PemK/MazF family.</text>
</comment>
<dbReference type="InterPro" id="IPR011067">
    <property type="entry name" value="Plasmid_toxin/cell-grow_inhib"/>
</dbReference>
<dbReference type="GO" id="GO:0016787">
    <property type="term" value="F:hydrolase activity"/>
    <property type="evidence" value="ECO:0007669"/>
    <property type="project" value="UniProtKB-KW"/>
</dbReference>
<accession>A0A378XVG2</accession>
<dbReference type="GO" id="GO:0016075">
    <property type="term" value="P:rRNA catabolic process"/>
    <property type="evidence" value="ECO:0007669"/>
    <property type="project" value="TreeGrafter"/>
</dbReference>
<organism evidence="3 4">
    <name type="scientific">Paenibacillus polymyxa</name>
    <name type="common">Bacillus polymyxa</name>
    <dbReference type="NCBI Taxonomy" id="1406"/>
    <lineage>
        <taxon>Bacteria</taxon>
        <taxon>Bacillati</taxon>
        <taxon>Bacillota</taxon>
        <taxon>Bacilli</taxon>
        <taxon>Bacillales</taxon>
        <taxon>Paenibacillaceae</taxon>
        <taxon>Paenibacillus</taxon>
    </lineage>
</organism>
<dbReference type="Gene3D" id="2.30.30.110">
    <property type="match status" value="1"/>
</dbReference>
<keyword evidence="2" id="KW-1277">Toxin-antitoxin system</keyword>
<dbReference type="AlphaFoldDB" id="A0A378XVG2"/>
<reference evidence="3 4" key="1">
    <citation type="submission" date="2018-06" db="EMBL/GenBank/DDBJ databases">
        <authorList>
            <consortium name="Pathogen Informatics"/>
            <person name="Doyle S."/>
        </authorList>
    </citation>
    <scope>NUCLEOTIDE SEQUENCE [LARGE SCALE GENOMIC DNA]</scope>
    <source>
        <strain evidence="3 4">NCTC10343</strain>
    </source>
</reference>
<evidence type="ECO:0000256" key="2">
    <source>
        <dbReference type="ARBA" id="ARBA00022649"/>
    </source>
</evidence>
<evidence type="ECO:0000256" key="1">
    <source>
        <dbReference type="ARBA" id="ARBA00007521"/>
    </source>
</evidence>
<dbReference type="PANTHER" id="PTHR33988">
    <property type="entry name" value="ENDORIBONUCLEASE MAZF-RELATED"/>
    <property type="match status" value="1"/>
</dbReference>
<evidence type="ECO:0000313" key="3">
    <source>
        <dbReference type="EMBL" id="SUA68398.1"/>
    </source>
</evidence>
<dbReference type="PANTHER" id="PTHR33988:SF2">
    <property type="entry name" value="ENDORIBONUCLEASE MAZF"/>
    <property type="match status" value="1"/>
</dbReference>
<keyword evidence="3" id="KW-0378">Hydrolase</keyword>
<dbReference type="Proteomes" id="UP000254400">
    <property type="component" value="Unassembled WGS sequence"/>
</dbReference>